<name>A0ABP8CRK9_9FLAO</name>
<dbReference type="Gene3D" id="2.60.40.10">
    <property type="entry name" value="Immunoglobulins"/>
    <property type="match status" value="1"/>
</dbReference>
<protein>
    <recommendedName>
        <fullName evidence="4">Gliding motility-associated C-terminal domain-containing protein</fullName>
    </recommendedName>
</protein>
<sequence length="2176" mass="241505">MLGHISQNIAMKLKYTLTIFICLISIIPFYAQQITTDDSLPLEQLIQQNLGQNCVEISNISTNVNGGLNGINSYGYFERSNSSFPFENGILLTTGNVNSAGNVLNTNPLNEGDESWGTDTDLENALGINETLNATSVQFNFVSVANQIQFNYILASEEYQQEYPCFYSDGFAFLIKEAGSSDPFTNIAVIPGTSIPVNTNTIHPIIPGSCAAENETFFEGYNVGDTNYNGRTVVLSATATILPNVEYEIKLIIADQDDQNFDSAVFIEGNSFNANVNLGPDISTCGDSVTLNGDIQNSQATYQWFQNNIPITGENDPILQAVSSGTYKVEITIQLNETSCVIEDTVEITLDSEQASTQISDYILCDDNGDGIENFDLTTKNNEVLASVPPSNYDISYHYTLEDSENGVTPIIGTIQNTTSPQAIFVLIEDTINGCLAFSTFNLVVNEKPEYVEPDTIIACADPTLDGYTFVDLNIANDQILNGANDLYISYHYSQPEADLGYNPILSPYANFNTNQTLYVRIYNAETGCYSTTSIAIEFQDSPPINLNDQWINACEQDEDGFEDFDLTSVIDNVLQGVTGLDVSYHTTFYDAHNNLNPIPDPENYQNTTPVFQLIYIRVLDPTTGCYTVTNLELHANIIQTGISNEAVIVCDDESNDGIADFDLNDVETDLADGYDEFEITFFETENDRENAINVLNKTVPFNVTDNGTIIYATVVDGECIEYVDVVLQISPAIVLTPQSTDYCDEDNDGFTTLIMETFNSVAAQGVPAVNVKYYITEEDAINNENILPNYYYNTSNPQLFHIRVTNSQTGCYDISTLEVNVVSAPTIMYPESIIVCDDDNDGISTVDLVSKIPEITSTTAGFNITFYNDYSFAIAGENEIANPANYTTSTEYIYARVENETTGCYSLSGFYVYINTIPQFIPITNFENCEADISGVADFYFYLKDAEILNGQPNKQVLYFETEADAIAGINAIDKYSVYQNTTSAQIIYVRVENLSDPDCFGTSSFQLEVGSIPIFNPAETITLCDDISNDGFVTVDLNETIAEMIANSPETLTITFHPSEFDANNNLNAVPLIYTNSTNPQQLFARVDNGNYCKGINAFEINIISAPVVYPSTPIERCDDNHDGILTWDITIAEEDILDVRQDNIVVSYFETIEDLEADLNPILDPENYTNITNPQTVYIKVNNTISNCFVTVPLDLIINLPPPINDFEIVEICDNPTSSFDLLSVNHMIVDDTTDIVFSYHNTNADAIANINPIDTNYIYTAASHNIVVRLAYSTTGCYITYPFDLVINPLPIANQPNDIETCDDTSNDTFEVFNLTAQNSTILQGQNSTVFIVSYHNSIEDAENGENALPEDYNAQNNETIFARVTNIDTGCFSITNFNAIVYPAPSSATPITICDTNYDGINTFNLTTAESDLFPTIPSNISISYFETLDDLEANTNQISSPTNYTNLSNPQTLYIRVFNNAANCYTTVPLEINTNLPPPINDFEVFEICDNPTNNFDLSEVEFAIINPETQALLSYFETYNNAENNTSPLATNYTFQSINDNIFIRVEDPITGCFYVYDFILQVNPLPIANQPNDIEACDDDSNDGLASFDLELQTNTVLGTQNSNDFTVTYHLNTENAESGDNAIGPLYTGLNEQLIIVRIENNETGCFSLTDFTLIVNPHPNIPEPLIACDNNYDAVTTFDLTLAETDLFSTSNPDNNISYFKTFDDLQTDSNPILNPENYSNISNPQTVFIKTYNTTALCYTYVPLELNVNLPPATNAINVFDICENDTNSFDLTTLNQEISNNNFNVLFSYFASEIDANANENELDTNYSYTSTNDTIYARVEFSTTHCFYVFPIELRVNPLPIANQPPNLTTCDDDFDGHFNFNLNQQTAIILGNQNSNNYSITYYNNTVDAEEGLNYINSASYNGYNNEIITARIENNLTGCYSFIDFSLIVNRKPYVNIPDQVVCIDNLPLTVSAETSNTTDTYLWSTNQTSPEIEITEIGTYSVTVTSEYNCQTTSVFNVIESESATIELAETVDFSDPNNITITITGIGNYLYILDDGLPQESNVFENVALGYHTVTIIDLNGCAEVTKEVVVVDAPPFFTPNGDAQNPTWHIVGIETLPGSIIYIFDRYGKLLKQLSSHTQGWDGTYNGYNMPASDYWFLAEIKQGNVAFEVKGHFTLRR</sequence>
<feature type="transmembrane region" description="Helical" evidence="1">
    <location>
        <begin position="12"/>
        <end position="31"/>
    </location>
</feature>
<organism evidence="2 3">
    <name type="scientific">Winogradskyella damuponensis</name>
    <dbReference type="NCBI Taxonomy" id="943939"/>
    <lineage>
        <taxon>Bacteria</taxon>
        <taxon>Pseudomonadati</taxon>
        <taxon>Bacteroidota</taxon>
        <taxon>Flavobacteriia</taxon>
        <taxon>Flavobacteriales</taxon>
        <taxon>Flavobacteriaceae</taxon>
        <taxon>Winogradskyella</taxon>
    </lineage>
</organism>
<dbReference type="Proteomes" id="UP001501682">
    <property type="component" value="Unassembled WGS sequence"/>
</dbReference>
<dbReference type="InterPro" id="IPR013783">
    <property type="entry name" value="Ig-like_fold"/>
</dbReference>
<dbReference type="EMBL" id="BAABCB010000015">
    <property type="protein sequence ID" value="GAA4242372.1"/>
    <property type="molecule type" value="Genomic_DNA"/>
</dbReference>
<reference evidence="3" key="1">
    <citation type="journal article" date="2019" name="Int. J. Syst. Evol. Microbiol.">
        <title>The Global Catalogue of Microorganisms (GCM) 10K type strain sequencing project: providing services to taxonomists for standard genome sequencing and annotation.</title>
        <authorList>
            <consortium name="The Broad Institute Genomics Platform"/>
            <consortium name="The Broad Institute Genome Sequencing Center for Infectious Disease"/>
            <person name="Wu L."/>
            <person name="Ma J."/>
        </authorList>
    </citation>
    <scope>NUCLEOTIDE SEQUENCE [LARGE SCALE GENOMIC DNA]</scope>
    <source>
        <strain evidence="3">JCM 17633</strain>
    </source>
</reference>
<accession>A0ABP8CRK9</accession>
<proteinExistence type="predicted"/>
<evidence type="ECO:0000313" key="2">
    <source>
        <dbReference type="EMBL" id="GAA4242372.1"/>
    </source>
</evidence>
<keyword evidence="3" id="KW-1185">Reference proteome</keyword>
<evidence type="ECO:0000256" key="1">
    <source>
        <dbReference type="SAM" id="Phobius"/>
    </source>
</evidence>
<gene>
    <name evidence="2" type="ORF">GCM10022292_12340</name>
</gene>
<comment type="caution">
    <text evidence="2">The sequence shown here is derived from an EMBL/GenBank/DDBJ whole genome shotgun (WGS) entry which is preliminary data.</text>
</comment>
<dbReference type="NCBIfam" id="TIGR04131">
    <property type="entry name" value="Bac_Flav_CTERM"/>
    <property type="match status" value="1"/>
</dbReference>
<keyword evidence="1" id="KW-0472">Membrane</keyword>
<dbReference type="Pfam" id="PF13585">
    <property type="entry name" value="CHU_C"/>
    <property type="match status" value="1"/>
</dbReference>
<keyword evidence="1" id="KW-0812">Transmembrane</keyword>
<dbReference type="NCBIfam" id="NF038133">
    <property type="entry name" value="choice_anch_L"/>
    <property type="match status" value="1"/>
</dbReference>
<keyword evidence="1" id="KW-1133">Transmembrane helix</keyword>
<evidence type="ECO:0000313" key="3">
    <source>
        <dbReference type="Proteomes" id="UP001501682"/>
    </source>
</evidence>
<evidence type="ECO:0008006" key="4">
    <source>
        <dbReference type="Google" id="ProtNLM"/>
    </source>
</evidence>
<dbReference type="InterPro" id="IPR049804">
    <property type="entry name" value="Choice_anch_L"/>
</dbReference>
<dbReference type="InterPro" id="IPR026341">
    <property type="entry name" value="T9SS_type_B"/>
</dbReference>